<organism evidence="1">
    <name type="scientific">Echinococcus granulosus</name>
    <name type="common">Hydatid tapeworm</name>
    <dbReference type="NCBI Taxonomy" id="6210"/>
    <lineage>
        <taxon>Eukaryota</taxon>
        <taxon>Metazoa</taxon>
        <taxon>Spiralia</taxon>
        <taxon>Lophotrochozoa</taxon>
        <taxon>Platyhelminthes</taxon>
        <taxon>Cestoda</taxon>
        <taxon>Eucestoda</taxon>
        <taxon>Cyclophyllidea</taxon>
        <taxon>Taeniidae</taxon>
        <taxon>Echinococcus</taxon>
        <taxon>Echinococcus granulosus group</taxon>
    </lineage>
</organism>
<dbReference type="EMBL" id="LK028586">
    <property type="protein sequence ID" value="CDS22226.1"/>
    <property type="molecule type" value="Genomic_DNA"/>
</dbReference>
<reference evidence="1 2" key="1">
    <citation type="journal article" date="2013" name="Nature">
        <title>The genomes of four tapeworm species reveal adaptations to parasitism.</title>
        <authorList>
            <person name="Tsai I.J."/>
            <person name="Zarowiecki M."/>
            <person name="Holroyd N."/>
            <person name="Garciarrubio A."/>
            <person name="Sanchez-Flores A."/>
            <person name="Brooks K.L."/>
            <person name="Tracey A."/>
            <person name="Bobes R.J."/>
            <person name="Fragoso G."/>
            <person name="Sciutto E."/>
            <person name="Aslett M."/>
            <person name="Beasley H."/>
            <person name="Bennett H.M."/>
            <person name="Cai J."/>
            <person name="Camicia F."/>
            <person name="Clark R."/>
            <person name="Cucher M."/>
            <person name="De Silva N."/>
            <person name="Day T.A."/>
            <person name="Deplazes P."/>
            <person name="Estrada K."/>
            <person name="Fernandez C."/>
            <person name="Holland P.W."/>
            <person name="Hou J."/>
            <person name="Hu S."/>
            <person name="Huckvale T."/>
            <person name="Hung S.S."/>
            <person name="Kamenetzky L."/>
            <person name="Keane J.A."/>
            <person name="Kiss F."/>
            <person name="Koziol U."/>
            <person name="Lambert O."/>
            <person name="Liu K."/>
            <person name="Luo X."/>
            <person name="Luo Y."/>
            <person name="Macchiaroli N."/>
            <person name="Nichol S."/>
            <person name="Paps J."/>
            <person name="Parkinson J."/>
            <person name="Pouchkina-Stantcheva N."/>
            <person name="Riddiford N."/>
            <person name="Rosenzvit M."/>
            <person name="Salinas G."/>
            <person name="Wasmuth J.D."/>
            <person name="Zamanian M."/>
            <person name="Zheng Y."/>
            <person name="Cai X."/>
            <person name="Soberon X."/>
            <person name="Olson P.D."/>
            <person name="Laclette J.P."/>
            <person name="Brehm K."/>
            <person name="Berriman M."/>
            <person name="Garciarrubio A."/>
            <person name="Bobes R.J."/>
            <person name="Fragoso G."/>
            <person name="Sanchez-Flores A."/>
            <person name="Estrada K."/>
            <person name="Cevallos M.A."/>
            <person name="Morett E."/>
            <person name="Gonzalez V."/>
            <person name="Portillo T."/>
            <person name="Ochoa-Leyva A."/>
            <person name="Jose M.V."/>
            <person name="Sciutto E."/>
            <person name="Landa A."/>
            <person name="Jimenez L."/>
            <person name="Valdes V."/>
            <person name="Carrero J.C."/>
            <person name="Larralde C."/>
            <person name="Morales-Montor J."/>
            <person name="Limon-Lason J."/>
            <person name="Soberon X."/>
            <person name="Laclette J.P."/>
        </authorList>
    </citation>
    <scope>NUCLEOTIDE SEQUENCE [LARGE SCALE GENOMIC DNA]</scope>
</reference>
<evidence type="ECO:0000313" key="3">
    <source>
        <dbReference type="WBParaSite" id="EgrG_000344000"/>
    </source>
</evidence>
<proteinExistence type="predicted"/>
<gene>
    <name evidence="1" type="ORF">EgrG_000344000</name>
</gene>
<evidence type="ECO:0000313" key="2">
    <source>
        <dbReference type="Proteomes" id="UP000492820"/>
    </source>
</evidence>
<dbReference type="WBParaSite" id="EgrG_000344000">
    <property type="protein sequence ID" value="EgrG_000344000"/>
    <property type="gene ID" value="EgrG_000344000"/>
</dbReference>
<dbReference type="Proteomes" id="UP000492820">
    <property type="component" value="Unassembled WGS sequence"/>
</dbReference>
<reference evidence="3" key="3">
    <citation type="submission" date="2020-10" db="UniProtKB">
        <authorList>
            <consortium name="WormBaseParasite"/>
        </authorList>
    </citation>
    <scope>IDENTIFICATION</scope>
</reference>
<evidence type="ECO:0000313" key="1">
    <source>
        <dbReference type="EMBL" id="CDS22226.1"/>
    </source>
</evidence>
<name>A0A068WWZ0_ECHGR</name>
<dbReference type="AlphaFoldDB" id="A0A068WWZ0"/>
<reference evidence="1" key="2">
    <citation type="submission" date="2014-06" db="EMBL/GenBank/DDBJ databases">
        <authorList>
            <person name="Aslett M."/>
        </authorList>
    </citation>
    <scope>NUCLEOTIDE SEQUENCE</scope>
</reference>
<sequence length="74" mass="8661">MFSNYRILEPVNESRTMAEISSSFPKQDSKMLFENSNVVNFLYKCAVLKTFELHLKRRIKCISLFVANIHTLFA</sequence>
<protein>
    <submittedName>
        <fullName evidence="1 3">Uncharacterized protein</fullName>
    </submittedName>
</protein>
<accession>A0A068WWZ0</accession>